<keyword evidence="3 6" id="KW-0963">Cytoplasm</keyword>
<name>A0A4Q1C094_9BACT</name>
<dbReference type="GO" id="GO:0006415">
    <property type="term" value="P:translational termination"/>
    <property type="evidence" value="ECO:0007669"/>
    <property type="project" value="UniProtKB-UniRule"/>
</dbReference>
<keyword evidence="4 6" id="KW-0648">Protein biosynthesis</keyword>
<dbReference type="CDD" id="cd00520">
    <property type="entry name" value="RRF"/>
    <property type="match status" value="1"/>
</dbReference>
<dbReference type="PANTHER" id="PTHR20982:SF3">
    <property type="entry name" value="MITOCHONDRIAL RIBOSOME RECYCLING FACTOR PSEUDO 1"/>
    <property type="match status" value="1"/>
</dbReference>
<dbReference type="NCBIfam" id="TIGR00496">
    <property type="entry name" value="frr"/>
    <property type="match status" value="1"/>
</dbReference>
<reference evidence="9 10" key="1">
    <citation type="submission" date="2019-01" db="EMBL/GenBank/DDBJ databases">
        <title>Cytophagaceae bacterium strain CAR-16.</title>
        <authorList>
            <person name="Chen W.-M."/>
        </authorList>
    </citation>
    <scope>NUCLEOTIDE SEQUENCE [LARGE SCALE GENOMIC DNA]</scope>
    <source>
        <strain evidence="9 10">CAR-16</strain>
    </source>
</reference>
<dbReference type="PANTHER" id="PTHR20982">
    <property type="entry name" value="RIBOSOME RECYCLING FACTOR"/>
    <property type="match status" value="1"/>
</dbReference>
<dbReference type="Pfam" id="PF01765">
    <property type="entry name" value="RRF"/>
    <property type="match status" value="1"/>
</dbReference>
<evidence type="ECO:0000256" key="6">
    <source>
        <dbReference type="HAMAP-Rule" id="MF_00040"/>
    </source>
</evidence>
<evidence type="ECO:0000313" key="9">
    <source>
        <dbReference type="EMBL" id="RXK49815.1"/>
    </source>
</evidence>
<keyword evidence="7" id="KW-0175">Coiled coil</keyword>
<evidence type="ECO:0000259" key="8">
    <source>
        <dbReference type="Pfam" id="PF01765"/>
    </source>
</evidence>
<dbReference type="InterPro" id="IPR002661">
    <property type="entry name" value="Ribosome_recyc_fac"/>
</dbReference>
<protein>
    <recommendedName>
        <fullName evidence="6">Ribosome-recycling factor</fullName>
        <shortName evidence="6">RRF</shortName>
    </recommendedName>
    <alternativeName>
        <fullName evidence="6">Ribosome-releasing factor</fullName>
    </alternativeName>
</protein>
<dbReference type="FunFam" id="3.30.1360.40:FF:000001">
    <property type="entry name" value="Ribosome-recycling factor"/>
    <property type="match status" value="1"/>
</dbReference>
<organism evidence="9 10">
    <name type="scientific">Aquirufa rosea</name>
    <dbReference type="NCBI Taxonomy" id="2509241"/>
    <lineage>
        <taxon>Bacteria</taxon>
        <taxon>Pseudomonadati</taxon>
        <taxon>Bacteroidota</taxon>
        <taxon>Cytophagia</taxon>
        <taxon>Cytophagales</taxon>
        <taxon>Flectobacillaceae</taxon>
        <taxon>Aquirufa</taxon>
    </lineage>
</organism>
<dbReference type="RefSeq" id="WP_129026912.1">
    <property type="nucleotide sequence ID" value="NZ_SDHY01000003.1"/>
</dbReference>
<evidence type="ECO:0000313" key="10">
    <source>
        <dbReference type="Proteomes" id="UP000289455"/>
    </source>
</evidence>
<dbReference type="AlphaFoldDB" id="A0A4Q1C094"/>
<accession>A0A4Q1C094</accession>
<dbReference type="GO" id="GO:0043023">
    <property type="term" value="F:ribosomal large subunit binding"/>
    <property type="evidence" value="ECO:0007669"/>
    <property type="project" value="TreeGrafter"/>
</dbReference>
<evidence type="ECO:0000256" key="5">
    <source>
        <dbReference type="ARBA" id="ARBA00025050"/>
    </source>
</evidence>
<dbReference type="GO" id="GO:0005737">
    <property type="term" value="C:cytoplasm"/>
    <property type="evidence" value="ECO:0007669"/>
    <property type="project" value="UniProtKB-SubCell"/>
</dbReference>
<dbReference type="SUPFAM" id="SSF55194">
    <property type="entry name" value="Ribosome recycling factor, RRF"/>
    <property type="match status" value="1"/>
</dbReference>
<keyword evidence="10" id="KW-1185">Reference proteome</keyword>
<comment type="caution">
    <text evidence="9">The sequence shown here is derived from an EMBL/GenBank/DDBJ whole genome shotgun (WGS) entry which is preliminary data.</text>
</comment>
<feature type="coiled-coil region" evidence="7">
    <location>
        <begin position="116"/>
        <end position="167"/>
    </location>
</feature>
<dbReference type="InterPro" id="IPR036191">
    <property type="entry name" value="RRF_sf"/>
</dbReference>
<evidence type="ECO:0000256" key="1">
    <source>
        <dbReference type="ARBA" id="ARBA00004496"/>
    </source>
</evidence>
<evidence type="ECO:0000256" key="4">
    <source>
        <dbReference type="ARBA" id="ARBA00022917"/>
    </source>
</evidence>
<evidence type="ECO:0000256" key="7">
    <source>
        <dbReference type="SAM" id="Coils"/>
    </source>
</evidence>
<comment type="similarity">
    <text evidence="2 6">Belongs to the RRF family.</text>
</comment>
<gene>
    <name evidence="6" type="primary">frr</name>
    <name evidence="9" type="ORF">ESB04_06480</name>
</gene>
<comment type="function">
    <text evidence="5 6">Responsible for the release of ribosomes from messenger RNA at the termination of protein biosynthesis. May increase the efficiency of translation by recycling ribosomes from one round of translation to another.</text>
</comment>
<evidence type="ECO:0000256" key="2">
    <source>
        <dbReference type="ARBA" id="ARBA00005912"/>
    </source>
</evidence>
<sequence>MEEIEFYIEAGQETMEGAIKHLNIELSKIRAGKASTNMLDGLMIEYYGVPTPITGAASITTPDARTIAIKPFEKGIFGEIEKAIRNSSLGLNPMNDGELIRLSIPPLTEERRRDLVKRVKQEIETAKINIRNARQDANNSIKKLKGEGVAEDDIKAAEDRIQKLTDAFVAKIDLIFMDKEKDIMSV</sequence>
<proteinExistence type="inferred from homology"/>
<dbReference type="Gene3D" id="3.30.1360.40">
    <property type="match status" value="1"/>
</dbReference>
<dbReference type="OrthoDB" id="9804006at2"/>
<dbReference type="EMBL" id="SDHY01000003">
    <property type="protein sequence ID" value="RXK49815.1"/>
    <property type="molecule type" value="Genomic_DNA"/>
</dbReference>
<dbReference type="FunFam" id="1.10.132.20:FF:000001">
    <property type="entry name" value="Ribosome-recycling factor"/>
    <property type="match status" value="1"/>
</dbReference>
<dbReference type="HAMAP" id="MF_00040">
    <property type="entry name" value="RRF"/>
    <property type="match status" value="1"/>
</dbReference>
<dbReference type="Gene3D" id="1.10.132.20">
    <property type="entry name" value="Ribosome-recycling factor"/>
    <property type="match status" value="1"/>
</dbReference>
<feature type="domain" description="Ribosome recycling factor" evidence="8">
    <location>
        <begin position="24"/>
        <end position="184"/>
    </location>
</feature>
<dbReference type="InterPro" id="IPR023584">
    <property type="entry name" value="Ribosome_recyc_fac_dom"/>
</dbReference>
<comment type="subcellular location">
    <subcellularLocation>
        <location evidence="1 6">Cytoplasm</location>
    </subcellularLocation>
</comment>
<evidence type="ECO:0000256" key="3">
    <source>
        <dbReference type="ARBA" id="ARBA00022490"/>
    </source>
</evidence>
<dbReference type="Proteomes" id="UP000289455">
    <property type="component" value="Unassembled WGS sequence"/>
</dbReference>